<dbReference type="AlphaFoldDB" id="A0A8H7U620"/>
<evidence type="ECO:0000256" key="1">
    <source>
        <dbReference type="ARBA" id="ARBA00022729"/>
    </source>
</evidence>
<feature type="signal peptide" evidence="3">
    <location>
        <begin position="1"/>
        <end position="16"/>
    </location>
</feature>
<dbReference type="PANTHER" id="PTHR40633">
    <property type="entry name" value="MATRIX PROTEIN, PUTATIVE (AFU_ORTHOLOGUE AFUA_8G05410)-RELATED"/>
    <property type="match status" value="1"/>
</dbReference>
<dbReference type="Proteomes" id="UP000639403">
    <property type="component" value="Unassembled WGS sequence"/>
</dbReference>
<proteinExistence type="predicted"/>
<organism evidence="5 6">
    <name type="scientific">Rhodonia placenta</name>
    <dbReference type="NCBI Taxonomy" id="104341"/>
    <lineage>
        <taxon>Eukaryota</taxon>
        <taxon>Fungi</taxon>
        <taxon>Dikarya</taxon>
        <taxon>Basidiomycota</taxon>
        <taxon>Agaricomycotina</taxon>
        <taxon>Agaricomycetes</taxon>
        <taxon>Polyporales</taxon>
        <taxon>Adustoporiaceae</taxon>
        <taxon>Rhodonia</taxon>
    </lineage>
</organism>
<evidence type="ECO:0000313" key="6">
    <source>
        <dbReference type="Proteomes" id="UP000639403"/>
    </source>
</evidence>
<feature type="compositionally biased region" description="Low complexity" evidence="2">
    <location>
        <begin position="290"/>
        <end position="307"/>
    </location>
</feature>
<feature type="compositionally biased region" description="Low complexity" evidence="2">
    <location>
        <begin position="396"/>
        <end position="409"/>
    </location>
</feature>
<feature type="compositionally biased region" description="Low complexity" evidence="2">
    <location>
        <begin position="347"/>
        <end position="359"/>
    </location>
</feature>
<dbReference type="PANTHER" id="PTHR40633:SF1">
    <property type="entry name" value="GPI ANCHORED SERINE-THREONINE RICH PROTEIN (AFU_ORTHOLOGUE AFUA_1G03630)"/>
    <property type="match status" value="1"/>
</dbReference>
<feature type="compositionally biased region" description="Polar residues" evidence="2">
    <location>
        <begin position="312"/>
        <end position="323"/>
    </location>
</feature>
<comment type="caution">
    <text evidence="5">The sequence shown here is derived from an EMBL/GenBank/DDBJ whole genome shotgun (WGS) entry which is preliminary data.</text>
</comment>
<feature type="region of interest" description="Disordered" evidence="2">
    <location>
        <begin position="199"/>
        <end position="419"/>
    </location>
</feature>
<feature type="chain" id="PRO_5034621664" description="Yeast cell wall synthesis Kre9/Knh1-like N-terminal domain-containing protein" evidence="3">
    <location>
        <begin position="17"/>
        <end position="453"/>
    </location>
</feature>
<dbReference type="EMBL" id="JADOXO010000005">
    <property type="protein sequence ID" value="KAF9821149.1"/>
    <property type="molecule type" value="Genomic_DNA"/>
</dbReference>
<evidence type="ECO:0000313" key="5">
    <source>
        <dbReference type="EMBL" id="KAF9821149.1"/>
    </source>
</evidence>
<evidence type="ECO:0000256" key="2">
    <source>
        <dbReference type="SAM" id="MobiDB-lite"/>
    </source>
</evidence>
<feature type="compositionally biased region" description="Polar residues" evidence="2">
    <location>
        <begin position="360"/>
        <end position="380"/>
    </location>
</feature>
<feature type="compositionally biased region" description="Acidic residues" evidence="2">
    <location>
        <begin position="329"/>
        <end position="346"/>
    </location>
</feature>
<dbReference type="InterPro" id="IPR052982">
    <property type="entry name" value="SRP1/TIP1-like"/>
</dbReference>
<feature type="compositionally biased region" description="Basic and acidic residues" evidence="2">
    <location>
        <begin position="268"/>
        <end position="288"/>
    </location>
</feature>
<name>A0A8H7U620_9APHY</name>
<accession>A0A8H7U620</accession>
<feature type="region of interest" description="Disordered" evidence="2">
    <location>
        <begin position="159"/>
        <end position="187"/>
    </location>
</feature>
<reference evidence="5" key="1">
    <citation type="submission" date="2020-11" db="EMBL/GenBank/DDBJ databases">
        <authorList>
            <person name="Koelle M."/>
            <person name="Horta M.A.C."/>
            <person name="Nowrousian M."/>
            <person name="Ohm R.A."/>
            <person name="Benz P."/>
            <person name="Pilgard A."/>
        </authorList>
    </citation>
    <scope>NUCLEOTIDE SEQUENCE</scope>
    <source>
        <strain evidence="5">FPRL280</strain>
    </source>
</reference>
<feature type="compositionally biased region" description="Low complexity" evidence="2">
    <location>
        <begin position="169"/>
        <end position="182"/>
    </location>
</feature>
<dbReference type="Pfam" id="PF10342">
    <property type="entry name" value="Kre9_KNH"/>
    <property type="match status" value="1"/>
</dbReference>
<feature type="compositionally biased region" description="Polar residues" evidence="2">
    <location>
        <begin position="159"/>
        <end position="168"/>
    </location>
</feature>
<sequence length="453" mass="46322">MSSLAISLVLARLVLGDLTPVAPGPGESFTAGSECTLQWDADTTGAWKNVSIDLMSGSNNNMTAVTTVVSSLDGTNSSLSPYSWVCPEVDPYSDIYFYQFTNGENHTDAKWTARFTIASPSNTSVPPVYLQQPDGDPVPWGNGVLVLSGSANVTSKFATGNTTSTGADSSNPTSSQSIGSSSTAGQPQSATILGILTDATDGPIQTPAPAIANAESKDNSGDSGNDNDDAAPTSTHYGHGDKGDDAGPTSTHSVHHEDGDDTQPTSTRAEHDDDDTATKTERHGHSTEDSQPTDASSSGDSSANNPDDTSRGQKNVASNPTATSSSNSDDSDSGSDNDGGDSDGSYDDSTTSSVFMSSSRMQKIPSQTANADASRVSNLAPTVGLPSKGDKGPHTSASSVPSDSSMPSSTGVPGPSTMNGMNGVKLANAELPRFQTSNVSTLLYALLVAACVL</sequence>
<protein>
    <recommendedName>
        <fullName evidence="4">Yeast cell wall synthesis Kre9/Knh1-like N-terminal domain-containing protein</fullName>
    </recommendedName>
</protein>
<reference evidence="5" key="2">
    <citation type="journal article" name="Front. Microbiol.">
        <title>Degradative Capacity of Two Strains of Rhodonia placenta: From Phenotype to Genotype.</title>
        <authorList>
            <person name="Kolle M."/>
            <person name="Horta M.A.C."/>
            <person name="Nowrousian M."/>
            <person name="Ohm R.A."/>
            <person name="Benz J.P."/>
            <person name="Pilgard A."/>
        </authorList>
    </citation>
    <scope>NUCLEOTIDE SEQUENCE</scope>
    <source>
        <strain evidence="5">FPRL280</strain>
    </source>
</reference>
<evidence type="ECO:0000259" key="4">
    <source>
        <dbReference type="Pfam" id="PF10342"/>
    </source>
</evidence>
<dbReference type="InterPro" id="IPR018466">
    <property type="entry name" value="Kre9/Knh1-like_N"/>
</dbReference>
<feature type="domain" description="Yeast cell wall synthesis Kre9/Knh1-like N-terminal" evidence="4">
    <location>
        <begin position="23"/>
        <end position="117"/>
    </location>
</feature>
<gene>
    <name evidence="5" type="ORF">IEO21_00757</name>
</gene>
<evidence type="ECO:0000256" key="3">
    <source>
        <dbReference type="SAM" id="SignalP"/>
    </source>
</evidence>
<keyword evidence="1 3" id="KW-0732">Signal</keyword>